<accession>D5QIZ6</accession>
<sequence>MVEWTGAGGRAVERAGATSGPDGRIGAVMAFWFPSVGSTRSRDALMARWTCPARKPVPCEAGP</sequence>
<evidence type="ECO:0000313" key="2">
    <source>
        <dbReference type="EMBL" id="EFG83001.1"/>
    </source>
</evidence>
<gene>
    <name evidence="2" type="ORF">GXY_15639</name>
</gene>
<dbReference type="HOGENOM" id="CLU_2880017_0_0_5"/>
<evidence type="ECO:0000256" key="1">
    <source>
        <dbReference type="SAM" id="MobiDB-lite"/>
    </source>
</evidence>
<name>D5QIZ6_NOVHA</name>
<comment type="caution">
    <text evidence="2">The sequence shown here is derived from an EMBL/GenBank/DDBJ whole genome shotgun (WGS) entry which is preliminary data.</text>
</comment>
<protein>
    <submittedName>
        <fullName evidence="2">Uncharacterized protein</fullName>
    </submittedName>
</protein>
<evidence type="ECO:0000313" key="3">
    <source>
        <dbReference type="Proteomes" id="UP000006468"/>
    </source>
</evidence>
<proteinExistence type="predicted"/>
<organism evidence="2 3">
    <name type="scientific">Novacetimonas hansenii ATCC 23769</name>
    <dbReference type="NCBI Taxonomy" id="714995"/>
    <lineage>
        <taxon>Bacteria</taxon>
        <taxon>Pseudomonadati</taxon>
        <taxon>Pseudomonadota</taxon>
        <taxon>Alphaproteobacteria</taxon>
        <taxon>Acetobacterales</taxon>
        <taxon>Acetobacteraceae</taxon>
        <taxon>Novacetimonas</taxon>
    </lineage>
</organism>
<dbReference type="Proteomes" id="UP000006468">
    <property type="component" value="Chromosome"/>
</dbReference>
<reference evidence="2 3" key="1">
    <citation type="journal article" date="2010" name="J. Bacteriol.">
        <title>Genome sequence of a cellulose-producing bacterium, Gluconacetobacter hansenii ATCC 23769.</title>
        <authorList>
            <person name="Iyer P.R."/>
            <person name="Geib S.M."/>
            <person name="Catchmark J."/>
            <person name="Kao T.H."/>
            <person name="Tien M."/>
        </authorList>
    </citation>
    <scope>NUCLEOTIDE SEQUENCE [LARGE SCALE GENOMIC DNA]</scope>
    <source>
        <strain evidence="2 3">ATCC 23769</strain>
    </source>
</reference>
<dbReference type="EMBL" id="ADTV01000065">
    <property type="protein sequence ID" value="EFG83001.1"/>
    <property type="molecule type" value="Genomic_DNA"/>
</dbReference>
<feature type="region of interest" description="Disordered" evidence="1">
    <location>
        <begin position="1"/>
        <end position="21"/>
    </location>
</feature>
<dbReference type="AlphaFoldDB" id="D5QIZ6"/>